<dbReference type="PANTHER" id="PTHR11785:SF532">
    <property type="entry name" value="TRANSPORTER, PUTATIVE (EUROFUNG)-RELATED"/>
    <property type="match status" value="1"/>
</dbReference>
<dbReference type="PANTHER" id="PTHR11785">
    <property type="entry name" value="AMINO ACID TRANSPORTER"/>
    <property type="match status" value="1"/>
</dbReference>
<keyword evidence="8" id="KW-1185">Reference proteome</keyword>
<dbReference type="EMBL" id="MU001638">
    <property type="protein sequence ID" value="KAF2481398.1"/>
    <property type="molecule type" value="Genomic_DNA"/>
</dbReference>
<dbReference type="Pfam" id="PF13520">
    <property type="entry name" value="AA_permease_2"/>
    <property type="match status" value="1"/>
</dbReference>
<evidence type="ECO:0000256" key="3">
    <source>
        <dbReference type="ARBA" id="ARBA00022989"/>
    </source>
</evidence>
<proteinExistence type="inferred from homology"/>
<accession>A0A6A6PMR8</accession>
<feature type="transmembrane region" description="Helical" evidence="6">
    <location>
        <begin position="98"/>
        <end position="119"/>
    </location>
</feature>
<feature type="transmembrane region" description="Helical" evidence="6">
    <location>
        <begin position="488"/>
        <end position="509"/>
    </location>
</feature>
<dbReference type="GO" id="GO:0016491">
    <property type="term" value="F:oxidoreductase activity"/>
    <property type="evidence" value="ECO:0007669"/>
    <property type="project" value="InterPro"/>
</dbReference>
<dbReference type="AlphaFoldDB" id="A0A6A6PMR8"/>
<dbReference type="GO" id="GO:0015179">
    <property type="term" value="F:L-amino acid transmembrane transporter activity"/>
    <property type="evidence" value="ECO:0007669"/>
    <property type="project" value="TreeGrafter"/>
</dbReference>
<comment type="subcellular location">
    <subcellularLocation>
        <location evidence="1">Membrane</location>
        <topology evidence="1">Multi-pass membrane protein</topology>
    </subcellularLocation>
</comment>
<feature type="transmembrane region" description="Helical" evidence="6">
    <location>
        <begin position="454"/>
        <end position="473"/>
    </location>
</feature>
<keyword evidence="2 6" id="KW-0812">Transmembrane</keyword>
<dbReference type="Proteomes" id="UP000799767">
    <property type="component" value="Unassembled WGS sequence"/>
</dbReference>
<dbReference type="RefSeq" id="XP_033587968.1">
    <property type="nucleotide sequence ID" value="XM_033732087.1"/>
</dbReference>
<name>A0A6A6PMR8_9PEZI</name>
<evidence type="ECO:0000256" key="2">
    <source>
        <dbReference type="ARBA" id="ARBA00022692"/>
    </source>
</evidence>
<dbReference type="InterPro" id="IPR044053">
    <property type="entry name" value="AsaB-like"/>
</dbReference>
<gene>
    <name evidence="7" type="ORF">BDY17DRAFT_283838</name>
</gene>
<dbReference type="InterPro" id="IPR002293">
    <property type="entry name" value="AA/rel_permease1"/>
</dbReference>
<dbReference type="OrthoDB" id="5982228at2759"/>
<organism evidence="7 8">
    <name type="scientific">Neohortaea acidophila</name>
    <dbReference type="NCBI Taxonomy" id="245834"/>
    <lineage>
        <taxon>Eukaryota</taxon>
        <taxon>Fungi</taxon>
        <taxon>Dikarya</taxon>
        <taxon>Ascomycota</taxon>
        <taxon>Pezizomycotina</taxon>
        <taxon>Dothideomycetes</taxon>
        <taxon>Dothideomycetidae</taxon>
        <taxon>Mycosphaerellales</taxon>
        <taxon>Teratosphaeriaceae</taxon>
        <taxon>Neohortaea</taxon>
    </lineage>
</organism>
<feature type="transmembrane region" description="Helical" evidence="6">
    <location>
        <begin position="140"/>
        <end position="168"/>
    </location>
</feature>
<feature type="transmembrane region" description="Helical" evidence="6">
    <location>
        <begin position="180"/>
        <end position="199"/>
    </location>
</feature>
<evidence type="ECO:0000313" key="8">
    <source>
        <dbReference type="Proteomes" id="UP000799767"/>
    </source>
</evidence>
<feature type="transmembrane region" description="Helical" evidence="6">
    <location>
        <begin position="424"/>
        <end position="442"/>
    </location>
</feature>
<dbReference type="Gene3D" id="1.20.1740.10">
    <property type="entry name" value="Amino acid/polyamine transporter I"/>
    <property type="match status" value="1"/>
</dbReference>
<keyword evidence="4 6" id="KW-0472">Membrane</keyword>
<feature type="transmembrane region" description="Helical" evidence="6">
    <location>
        <begin position="396"/>
        <end position="418"/>
    </location>
</feature>
<evidence type="ECO:0000313" key="7">
    <source>
        <dbReference type="EMBL" id="KAF2481398.1"/>
    </source>
</evidence>
<feature type="transmembrane region" description="Helical" evidence="6">
    <location>
        <begin position="211"/>
        <end position="230"/>
    </location>
</feature>
<evidence type="ECO:0000256" key="6">
    <source>
        <dbReference type="SAM" id="Phobius"/>
    </source>
</evidence>
<sequence length="772" mass="86448">MAPLDEDPSRDLLLQPAKYHANDYGSVSSSDLEAPTQQQAVLDRSIENEVLEETAVTGRNLGWSSAYILIMSRVIGSGIFATPGVIVQSVGSVGLSLVLWLVGAIFAWFGLAITLEYGCMLPRSGGDKVYLEYVYRRPRFLAATLIGMHSVLLGFTASNCIVFAEYVLFARGGEGTQLEMRMLAGGLLTSIVVMHSIFLRTGILIQNTLGWLKIGLVVFMVFTGVFVVFLRPRDADALSLPAHSAGIWEGSNWNWGIISTAFFKVWYSYNGLQNINNVLNEVKNPVKTLKSAASTALLTSCILYLLINVAYFLVVPLDEISRSGELIAALFFQRVFGAQAGQVILPAAVALSAAGNVMVTTFSHARMIQEIARQGILPIGPIASSSKPFGAPMGALFIHWIPSMLVICLPPGNVYSLILDIEAFPAQFFAIASSFGIIWLRWQRPDLRRPYKAFLPAVWIRIALSASLILAPFAPRPGLNWREHLSEVSYALVGSTVLLFAIMYWYVWAKLLPRWGGYRVEEEAAILDDGTTTYIRPHVAQKVTVRDIAGEEEKYTLDSHGFQIYTHESKEKDFLDDDKIKAEYYPETEQLLKDATGAVRVYIFDHTIRRQPKDRSQDPTKIQLRGPVRRVHIDQSYSASEDRVRHHLPEEAEGLLNKRFQIINVWRPIKTILKDPLAVADSHSVPDTDLVGTALIYPDRRGETYSVKANDKHQWYYKYGQTPSEVTLIKCFDNLDDGRAKRVPHTAFTNPDEEDKYDRESIEARCLVFYDY</sequence>
<keyword evidence="3 6" id="KW-1133">Transmembrane helix</keyword>
<dbReference type="NCBIfam" id="NF041278">
    <property type="entry name" value="CmcJ_NvfI_EfuI"/>
    <property type="match status" value="1"/>
</dbReference>
<dbReference type="GeneID" id="54473089"/>
<dbReference type="GO" id="GO:0016020">
    <property type="term" value="C:membrane"/>
    <property type="evidence" value="ECO:0007669"/>
    <property type="project" value="UniProtKB-SubCell"/>
</dbReference>
<feature type="transmembrane region" description="Helical" evidence="6">
    <location>
        <begin position="66"/>
        <end position="86"/>
    </location>
</feature>
<protein>
    <submittedName>
        <fullName evidence="7">Amino acid permease-domain-containing protein</fullName>
    </submittedName>
</protein>
<evidence type="ECO:0000256" key="1">
    <source>
        <dbReference type="ARBA" id="ARBA00004141"/>
    </source>
</evidence>
<reference evidence="7" key="1">
    <citation type="journal article" date="2020" name="Stud. Mycol.">
        <title>101 Dothideomycetes genomes: a test case for predicting lifestyles and emergence of pathogens.</title>
        <authorList>
            <person name="Haridas S."/>
            <person name="Albert R."/>
            <person name="Binder M."/>
            <person name="Bloem J."/>
            <person name="Labutti K."/>
            <person name="Salamov A."/>
            <person name="Andreopoulos B."/>
            <person name="Baker S."/>
            <person name="Barry K."/>
            <person name="Bills G."/>
            <person name="Bluhm B."/>
            <person name="Cannon C."/>
            <person name="Castanera R."/>
            <person name="Culley D."/>
            <person name="Daum C."/>
            <person name="Ezra D."/>
            <person name="Gonzalez J."/>
            <person name="Henrissat B."/>
            <person name="Kuo A."/>
            <person name="Liang C."/>
            <person name="Lipzen A."/>
            <person name="Lutzoni F."/>
            <person name="Magnuson J."/>
            <person name="Mondo S."/>
            <person name="Nolan M."/>
            <person name="Ohm R."/>
            <person name="Pangilinan J."/>
            <person name="Park H.-J."/>
            <person name="Ramirez L."/>
            <person name="Alfaro M."/>
            <person name="Sun H."/>
            <person name="Tritt A."/>
            <person name="Yoshinaga Y."/>
            <person name="Zwiers L.-H."/>
            <person name="Turgeon B."/>
            <person name="Goodwin S."/>
            <person name="Spatafora J."/>
            <person name="Crous P."/>
            <person name="Grigoriev I."/>
        </authorList>
    </citation>
    <scope>NUCLEOTIDE SEQUENCE</scope>
    <source>
        <strain evidence="7">CBS 113389</strain>
    </source>
</reference>
<evidence type="ECO:0000256" key="4">
    <source>
        <dbReference type="ARBA" id="ARBA00023136"/>
    </source>
</evidence>
<evidence type="ECO:0000256" key="5">
    <source>
        <dbReference type="ARBA" id="ARBA00023604"/>
    </source>
</evidence>
<comment type="similarity">
    <text evidence="5">Belongs to the asaB hydroxylase/desaturase family.</text>
</comment>
<dbReference type="InterPro" id="IPR050598">
    <property type="entry name" value="AminoAcid_Transporter"/>
</dbReference>
<feature type="transmembrane region" description="Helical" evidence="6">
    <location>
        <begin position="292"/>
        <end position="314"/>
    </location>
</feature>